<protein>
    <submittedName>
        <fullName evidence="4">Amidase family protein</fullName>
    </submittedName>
</protein>
<name>A0AAD4KFK3_9EURO</name>
<keyword evidence="1" id="KW-0732">Signal</keyword>
<evidence type="ECO:0000313" key="5">
    <source>
        <dbReference type="Proteomes" id="UP001201262"/>
    </source>
</evidence>
<accession>A0AAD4KFK3</accession>
<dbReference type="Gene3D" id="3.90.1300.10">
    <property type="entry name" value="Amidase signature (AS) domain"/>
    <property type="match status" value="1"/>
</dbReference>
<dbReference type="SUPFAM" id="SSF75304">
    <property type="entry name" value="Amidase signature (AS) enzymes"/>
    <property type="match status" value="1"/>
</dbReference>
<gene>
    <name evidence="4" type="ORF">BGW36DRAFT_440120</name>
</gene>
<feature type="chain" id="PRO_5041959143" evidence="1">
    <location>
        <begin position="23"/>
        <end position="678"/>
    </location>
</feature>
<dbReference type="InterPro" id="IPR036928">
    <property type="entry name" value="AS_sf"/>
</dbReference>
<feature type="domain" description="Scytalone dehydratase-like protein Arp1 N-terminal" evidence="3">
    <location>
        <begin position="44"/>
        <end position="174"/>
    </location>
</feature>
<dbReference type="GeneID" id="70251809"/>
<feature type="signal peptide" evidence="1">
    <location>
        <begin position="1"/>
        <end position="22"/>
    </location>
</feature>
<dbReference type="Proteomes" id="UP001201262">
    <property type="component" value="Unassembled WGS sequence"/>
</dbReference>
<evidence type="ECO:0000313" key="4">
    <source>
        <dbReference type="EMBL" id="KAH8690792.1"/>
    </source>
</evidence>
<evidence type="ECO:0000259" key="2">
    <source>
        <dbReference type="Pfam" id="PF01425"/>
    </source>
</evidence>
<proteinExistence type="predicted"/>
<dbReference type="PANTHER" id="PTHR46310:SF7">
    <property type="entry name" value="AMIDASE 1"/>
    <property type="match status" value="1"/>
</dbReference>
<dbReference type="EMBL" id="JAJTJA010000013">
    <property type="protein sequence ID" value="KAH8690792.1"/>
    <property type="molecule type" value="Genomic_DNA"/>
</dbReference>
<dbReference type="InterPro" id="IPR023631">
    <property type="entry name" value="Amidase_dom"/>
</dbReference>
<dbReference type="InterPro" id="IPR058329">
    <property type="entry name" value="Arp1_N"/>
</dbReference>
<evidence type="ECO:0000259" key="3">
    <source>
        <dbReference type="Pfam" id="PF26053"/>
    </source>
</evidence>
<sequence length="678" mass="74535">MKWNFGAWFTTVGLLLGSLVSATPTRQGGVVYELGNITYFANAKYPKTVLKASHPDGDKVSLVPITVIVANQSTVSDEYLQTTINDYLAGDDVFSGDFLGSLYLSSTIKNTKLDQSALKYIRSLNVDQFYLDSNVFHTEIAAIMLQGVSENELPSGPYTATRVGKSVRFLETYRLYRDEYRDFIAGAYPSNDGTGSFTALNVMDAQWWDPMIPVPSRIHFWRDSRPLAGTRVAIKDLYDMKGLQTSGGSQAWIRVTPVANATAPAIQRLIDVGAVLVGKFKLAQFASGANPWDWIDEHYPFNPRGDGYLTCSASSSGGGCSIAAYDWLDNAIGSDTGSSMRRPAAVSGTFGNRPSQGMISLEGAIPLSWSQDTAGVFSRDPYQWARFAKIWYGDTSLHQDTSITGLPPLDVKVDSGFPKRILYPQEYLPLANPAAQVILENLLANMTQMFNMTIDKFNFTATVSNASMFSAETAANRTNWDVMGNSTTDLSNWTQHIDVVTPLLTAWAALFDGRFPPVDPVWRTIWTSYARNPINQSDFDNALRVKAAAVSWFEENLLFETPESCSESMMICDIGTEGLPSFREQDLNQNANASFLAVVPSGAAISCANICPSFACADYTIPLGQVPYESPVTMVTEQYPVSINMMVRRGCDYMLFDLVEKLADAGLVRSVKTGRTPF</sequence>
<dbReference type="Pfam" id="PF26053">
    <property type="entry name" value="DUF8016"/>
    <property type="match status" value="1"/>
</dbReference>
<dbReference type="PANTHER" id="PTHR46310">
    <property type="entry name" value="AMIDASE 1"/>
    <property type="match status" value="1"/>
</dbReference>
<dbReference type="Pfam" id="PF01425">
    <property type="entry name" value="Amidase"/>
    <property type="match status" value="1"/>
</dbReference>
<reference evidence="4" key="1">
    <citation type="submission" date="2021-12" db="EMBL/GenBank/DDBJ databases">
        <title>Convergent genome expansion in fungi linked to evolution of root-endophyte symbiosis.</title>
        <authorList>
            <consortium name="DOE Joint Genome Institute"/>
            <person name="Ke Y.-H."/>
            <person name="Bonito G."/>
            <person name="Liao H.-L."/>
            <person name="Looney B."/>
            <person name="Rojas-Flechas A."/>
            <person name="Nash J."/>
            <person name="Hameed K."/>
            <person name="Schadt C."/>
            <person name="Martin F."/>
            <person name="Crous P.W."/>
            <person name="Miettinen O."/>
            <person name="Magnuson J.K."/>
            <person name="Labbe J."/>
            <person name="Jacobson D."/>
            <person name="Doktycz M.J."/>
            <person name="Veneault-Fourrey C."/>
            <person name="Kuo A."/>
            <person name="Mondo S."/>
            <person name="Calhoun S."/>
            <person name="Riley R."/>
            <person name="Ohm R."/>
            <person name="LaButti K."/>
            <person name="Andreopoulos B."/>
            <person name="Pangilinan J."/>
            <person name="Nolan M."/>
            <person name="Tritt A."/>
            <person name="Clum A."/>
            <person name="Lipzen A."/>
            <person name="Daum C."/>
            <person name="Barry K."/>
            <person name="Grigoriev I.V."/>
            <person name="Vilgalys R."/>
        </authorList>
    </citation>
    <scope>NUCLEOTIDE SEQUENCE</scope>
    <source>
        <strain evidence="4">PMI_201</strain>
    </source>
</reference>
<evidence type="ECO:0000256" key="1">
    <source>
        <dbReference type="SAM" id="SignalP"/>
    </source>
</evidence>
<dbReference type="AlphaFoldDB" id="A0AAD4KFK3"/>
<keyword evidence="5" id="KW-1185">Reference proteome</keyword>
<feature type="domain" description="Amidase" evidence="2">
    <location>
        <begin position="223"/>
        <end position="476"/>
    </location>
</feature>
<organism evidence="4 5">
    <name type="scientific">Talaromyces proteolyticus</name>
    <dbReference type="NCBI Taxonomy" id="1131652"/>
    <lineage>
        <taxon>Eukaryota</taxon>
        <taxon>Fungi</taxon>
        <taxon>Dikarya</taxon>
        <taxon>Ascomycota</taxon>
        <taxon>Pezizomycotina</taxon>
        <taxon>Eurotiomycetes</taxon>
        <taxon>Eurotiomycetidae</taxon>
        <taxon>Eurotiales</taxon>
        <taxon>Trichocomaceae</taxon>
        <taxon>Talaromyces</taxon>
        <taxon>Talaromyces sect. Bacilispori</taxon>
    </lineage>
</organism>
<comment type="caution">
    <text evidence="4">The sequence shown here is derived from an EMBL/GenBank/DDBJ whole genome shotgun (WGS) entry which is preliminary data.</text>
</comment>
<dbReference type="RefSeq" id="XP_046066988.1">
    <property type="nucleotide sequence ID" value="XM_046221522.1"/>
</dbReference>